<feature type="transmembrane region" description="Helical" evidence="10">
    <location>
        <begin position="203"/>
        <end position="230"/>
    </location>
</feature>
<dbReference type="Pfam" id="PF03155">
    <property type="entry name" value="Alg6_Alg8"/>
    <property type="match status" value="1"/>
</dbReference>
<accession>A0A177W7P0</accession>
<evidence type="ECO:0000256" key="8">
    <source>
        <dbReference type="ARBA" id="ARBA00022989"/>
    </source>
</evidence>
<comment type="similarity">
    <text evidence="3 10">Belongs to the ALG6/ALG8 glucosyltransferase family.</text>
</comment>
<dbReference type="OrthoDB" id="5589195at2759"/>
<evidence type="ECO:0000256" key="1">
    <source>
        <dbReference type="ARBA" id="ARBA00004477"/>
    </source>
</evidence>
<evidence type="ECO:0000256" key="6">
    <source>
        <dbReference type="ARBA" id="ARBA00022692"/>
    </source>
</evidence>
<sequence length="528" mass="59488">MLSLPVGWFRALLVSGADGRRMALPGSILATLLIKWAVSLHSHSGLNTPPMFGDFEAQRHWMELTTHLPRSEWYRYDLGYWGLDYPPLTALHSWLFGNIAHMIDPSWVALNSSRGNEDPNLKQFMRLTALITDMLAFLPGVVLFSKLWFSSPTSWIEKQTWIFLMLLCPTLIVIDHGHFQYNSAMLGFALLAFALFLDKRYIFGSIFFCLSLNFKQMALFYAIPVFFYLLGQCVQMGAVRGLTMLLKLGLTVVITFAACIAAVTPSIDDTFQMLVRVFPVNRGLYEDKVANFWCAINVVIKLREMFDVPDLVKLSMACTLLAVIPAGLLVFRYPNRRTFLYSLVVGSLGFFLFSFQVHEKSILLPALPVMIFVLDDPVAASWFINVAMFSMFPLLKKDGLVLVYIALVCLWNLLNPAMFNYRTDFAKICTFGSVSLMVGWHIVEITSPPSKRYPDLDAVFNILISTAHFGIFFLYFYYQLWVSSTKGALSSASSSTAVLFVASPTSSVSPLRSPTKSFPKSLSKTKTE</sequence>
<organism evidence="12 13">
    <name type="scientific">Batrachochytrium dendrobatidis (strain JEL423)</name>
    <dbReference type="NCBI Taxonomy" id="403673"/>
    <lineage>
        <taxon>Eukaryota</taxon>
        <taxon>Fungi</taxon>
        <taxon>Fungi incertae sedis</taxon>
        <taxon>Chytridiomycota</taxon>
        <taxon>Chytridiomycota incertae sedis</taxon>
        <taxon>Chytridiomycetes</taxon>
        <taxon>Rhizophydiales</taxon>
        <taxon>Rhizophydiales incertae sedis</taxon>
        <taxon>Batrachochytrium</taxon>
    </lineage>
</organism>
<feature type="region of interest" description="Disordered" evidence="11">
    <location>
        <begin position="504"/>
        <end position="528"/>
    </location>
</feature>
<evidence type="ECO:0000256" key="11">
    <source>
        <dbReference type="SAM" id="MobiDB-lite"/>
    </source>
</evidence>
<evidence type="ECO:0000256" key="5">
    <source>
        <dbReference type="ARBA" id="ARBA00022679"/>
    </source>
</evidence>
<gene>
    <name evidence="12" type="ORF">BDEG_20301</name>
</gene>
<evidence type="ECO:0000313" key="12">
    <source>
        <dbReference type="EMBL" id="OAJ36089.1"/>
    </source>
</evidence>
<dbReference type="VEuPathDB" id="FungiDB:BDEG_20301"/>
<dbReference type="GO" id="GO:0005789">
    <property type="term" value="C:endoplasmic reticulum membrane"/>
    <property type="evidence" value="ECO:0007669"/>
    <property type="project" value="UniProtKB-SubCell"/>
</dbReference>
<feature type="transmembrane region" description="Helical" evidence="10">
    <location>
        <begin position="458"/>
        <end position="478"/>
    </location>
</feature>
<comment type="subcellular location">
    <subcellularLocation>
        <location evidence="1 10">Endoplasmic reticulum membrane</location>
        <topology evidence="1 10">Multi-pass membrane protein</topology>
    </subcellularLocation>
</comment>
<keyword evidence="8 10" id="KW-1133">Transmembrane helix</keyword>
<dbReference type="GO" id="GO:0042281">
    <property type="term" value="F:dolichyl pyrophosphate Man9GlcNAc2 alpha-1,3-glucosyltransferase activity"/>
    <property type="evidence" value="ECO:0007669"/>
    <property type="project" value="TreeGrafter"/>
</dbReference>
<dbReference type="PANTHER" id="PTHR12413">
    <property type="entry name" value="DOLICHYL GLYCOSYLTRANSFERASE"/>
    <property type="match status" value="1"/>
</dbReference>
<keyword evidence="9 10" id="KW-0472">Membrane</keyword>
<protein>
    <recommendedName>
        <fullName evidence="10">Alpha-1,3-glucosyltransferase</fullName>
        <ecNumber evidence="10">2.4.1.-</ecNumber>
    </recommendedName>
</protein>
<dbReference type="PANTHER" id="PTHR12413:SF1">
    <property type="entry name" value="DOLICHYL PYROPHOSPHATE MAN9GLCNAC2 ALPHA-1,3-GLUCOSYLTRANSFERASE"/>
    <property type="match status" value="1"/>
</dbReference>
<dbReference type="InterPro" id="IPR004856">
    <property type="entry name" value="Glyco_trans_ALG6/ALG8"/>
</dbReference>
<keyword evidence="5 10" id="KW-0808">Transferase</keyword>
<dbReference type="AlphaFoldDB" id="A0A177W7P0"/>
<evidence type="ECO:0000256" key="7">
    <source>
        <dbReference type="ARBA" id="ARBA00022824"/>
    </source>
</evidence>
<feature type="transmembrane region" description="Helical" evidence="10">
    <location>
        <begin position="127"/>
        <end position="149"/>
    </location>
</feature>
<feature type="transmembrane region" description="Helical" evidence="10">
    <location>
        <begin position="311"/>
        <end position="331"/>
    </location>
</feature>
<name>A0A177W7P0_BATDL</name>
<feature type="transmembrane region" description="Helical" evidence="10">
    <location>
        <begin position="338"/>
        <end position="356"/>
    </location>
</feature>
<feature type="transmembrane region" description="Helical" evidence="10">
    <location>
        <begin position="242"/>
        <end position="263"/>
    </location>
</feature>
<keyword evidence="7 10" id="KW-0256">Endoplasmic reticulum</keyword>
<evidence type="ECO:0000256" key="3">
    <source>
        <dbReference type="ARBA" id="ARBA00008715"/>
    </source>
</evidence>
<dbReference type="STRING" id="403673.A0A177W7P0"/>
<evidence type="ECO:0000256" key="10">
    <source>
        <dbReference type="RuleBase" id="RU363110"/>
    </source>
</evidence>
<dbReference type="EC" id="2.4.1.-" evidence="10"/>
<dbReference type="EMBL" id="DS022300">
    <property type="protein sequence ID" value="OAJ36089.1"/>
    <property type="molecule type" value="Genomic_DNA"/>
</dbReference>
<evidence type="ECO:0000256" key="4">
    <source>
        <dbReference type="ARBA" id="ARBA00022676"/>
    </source>
</evidence>
<reference evidence="12 13" key="1">
    <citation type="submission" date="2006-10" db="EMBL/GenBank/DDBJ databases">
        <title>The Genome Sequence of Batrachochytrium dendrobatidis JEL423.</title>
        <authorList>
            <consortium name="The Broad Institute Genome Sequencing Platform"/>
            <person name="Birren B."/>
            <person name="Lander E."/>
            <person name="Galagan J."/>
            <person name="Cuomo C."/>
            <person name="Devon K."/>
            <person name="Jaffe D."/>
            <person name="Butler J."/>
            <person name="Alvarez P."/>
            <person name="Gnerre S."/>
            <person name="Grabherr M."/>
            <person name="Kleber M."/>
            <person name="Mauceli E."/>
            <person name="Brockman W."/>
            <person name="Young S."/>
            <person name="LaButti K."/>
            <person name="Sykes S."/>
            <person name="DeCaprio D."/>
            <person name="Crawford M."/>
            <person name="Koehrsen M."/>
            <person name="Engels R."/>
            <person name="Montgomery P."/>
            <person name="Pearson M."/>
            <person name="Howarth C."/>
            <person name="Larson L."/>
            <person name="White J."/>
            <person name="O'Leary S."/>
            <person name="Kodira C."/>
            <person name="Zeng Q."/>
            <person name="Yandava C."/>
            <person name="Alvarado L."/>
            <person name="Longcore J."/>
            <person name="James T."/>
        </authorList>
    </citation>
    <scope>NUCLEOTIDE SEQUENCE [LARGE SCALE GENOMIC DNA]</scope>
    <source>
        <strain evidence="12 13">JEL423</strain>
    </source>
</reference>
<keyword evidence="4 10" id="KW-0328">Glycosyltransferase</keyword>
<proteinExistence type="inferred from homology"/>
<evidence type="ECO:0000313" key="13">
    <source>
        <dbReference type="Proteomes" id="UP000077115"/>
    </source>
</evidence>
<dbReference type="eggNOG" id="KOG2575">
    <property type="taxonomic scope" value="Eukaryota"/>
</dbReference>
<dbReference type="Proteomes" id="UP000077115">
    <property type="component" value="Unassembled WGS sequence"/>
</dbReference>
<feature type="transmembrane region" description="Helical" evidence="10">
    <location>
        <begin position="155"/>
        <end position="174"/>
    </location>
</feature>
<evidence type="ECO:0000256" key="9">
    <source>
        <dbReference type="ARBA" id="ARBA00023136"/>
    </source>
</evidence>
<dbReference type="UniPathway" id="UPA00378"/>
<feature type="transmembrane region" description="Helical" evidence="10">
    <location>
        <begin position="362"/>
        <end position="387"/>
    </location>
</feature>
<reference evidence="12 13" key="2">
    <citation type="submission" date="2016-05" db="EMBL/GenBank/DDBJ databases">
        <title>Lineage-specific infection strategies underlie the spectrum of fungal disease in amphibians.</title>
        <authorList>
            <person name="Cuomo C.A."/>
            <person name="Farrer R.A."/>
            <person name="James T."/>
            <person name="Longcore J."/>
            <person name="Birren B."/>
        </authorList>
    </citation>
    <scope>NUCLEOTIDE SEQUENCE [LARGE SCALE GENOMIC DNA]</scope>
    <source>
        <strain evidence="12 13">JEL423</strain>
    </source>
</reference>
<evidence type="ECO:0000256" key="2">
    <source>
        <dbReference type="ARBA" id="ARBA00004922"/>
    </source>
</evidence>
<comment type="pathway">
    <text evidence="2 10">Protein modification; protein glycosylation.</text>
</comment>
<keyword evidence="6 10" id="KW-0812">Transmembrane</keyword>
<feature type="transmembrane region" description="Helical" evidence="10">
    <location>
        <begin position="399"/>
        <end position="419"/>
    </location>
</feature>